<dbReference type="GO" id="GO:0016787">
    <property type="term" value="F:hydrolase activity"/>
    <property type="evidence" value="ECO:0007669"/>
    <property type="project" value="UniProtKB-KW"/>
</dbReference>
<gene>
    <name evidence="2" type="ORF">GCM10022204_18330</name>
</gene>
<feature type="domain" description="Nudix hydrolase" evidence="1">
    <location>
        <begin position="5"/>
        <end position="144"/>
    </location>
</feature>
<dbReference type="InterPro" id="IPR015797">
    <property type="entry name" value="NUDIX_hydrolase-like_dom_sf"/>
</dbReference>
<keyword evidence="2" id="KW-0378">Hydrolase</keyword>
<evidence type="ECO:0000313" key="3">
    <source>
        <dbReference type="Proteomes" id="UP001500051"/>
    </source>
</evidence>
<dbReference type="PROSITE" id="PS51462">
    <property type="entry name" value="NUDIX"/>
    <property type="match status" value="1"/>
</dbReference>
<dbReference type="EMBL" id="BAAAYX010000004">
    <property type="protein sequence ID" value="GAA3701798.1"/>
    <property type="molecule type" value="Genomic_DNA"/>
</dbReference>
<organism evidence="2 3">
    <name type="scientific">Microlunatus aurantiacus</name>
    <dbReference type="NCBI Taxonomy" id="446786"/>
    <lineage>
        <taxon>Bacteria</taxon>
        <taxon>Bacillati</taxon>
        <taxon>Actinomycetota</taxon>
        <taxon>Actinomycetes</taxon>
        <taxon>Propionibacteriales</taxon>
        <taxon>Propionibacteriaceae</taxon>
        <taxon>Microlunatus</taxon>
    </lineage>
</organism>
<dbReference type="Proteomes" id="UP001500051">
    <property type="component" value="Unassembled WGS sequence"/>
</dbReference>
<keyword evidence="3" id="KW-1185">Reference proteome</keyword>
<dbReference type="Pfam" id="PF00293">
    <property type="entry name" value="NUDIX"/>
    <property type="match status" value="1"/>
</dbReference>
<dbReference type="SUPFAM" id="SSF55811">
    <property type="entry name" value="Nudix"/>
    <property type="match status" value="1"/>
</dbReference>
<evidence type="ECO:0000313" key="2">
    <source>
        <dbReference type="EMBL" id="GAA3701798.1"/>
    </source>
</evidence>
<sequence length="152" mass="16715">MDRMIKVKAFAVLADASRSRHLVWVSQDETKEPPTFHRLLGGHVEFGEGSAEAVVREIADELHHELGEVTLLGVLENVFTYAGAPGHEIVFVYAAVVADGTVPDEGGWYDDGGPIRVEWRPVDGQQEIPLYPDGTQALLDRWVAVPSARVRS</sequence>
<proteinExistence type="predicted"/>
<protein>
    <submittedName>
        <fullName evidence="2">NUDIX hydrolase</fullName>
    </submittedName>
</protein>
<dbReference type="InterPro" id="IPR000086">
    <property type="entry name" value="NUDIX_hydrolase_dom"/>
</dbReference>
<accession>A0ABP7DB33</accession>
<name>A0ABP7DB33_9ACTN</name>
<reference evidence="3" key="1">
    <citation type="journal article" date="2019" name="Int. J. Syst. Evol. Microbiol.">
        <title>The Global Catalogue of Microorganisms (GCM) 10K type strain sequencing project: providing services to taxonomists for standard genome sequencing and annotation.</title>
        <authorList>
            <consortium name="The Broad Institute Genomics Platform"/>
            <consortium name="The Broad Institute Genome Sequencing Center for Infectious Disease"/>
            <person name="Wu L."/>
            <person name="Ma J."/>
        </authorList>
    </citation>
    <scope>NUCLEOTIDE SEQUENCE [LARGE SCALE GENOMIC DNA]</scope>
    <source>
        <strain evidence="3">JCM 16548</strain>
    </source>
</reference>
<evidence type="ECO:0000259" key="1">
    <source>
        <dbReference type="PROSITE" id="PS51462"/>
    </source>
</evidence>
<dbReference type="Gene3D" id="3.90.79.10">
    <property type="entry name" value="Nucleoside Triphosphate Pyrophosphohydrolase"/>
    <property type="match status" value="1"/>
</dbReference>
<comment type="caution">
    <text evidence="2">The sequence shown here is derived from an EMBL/GenBank/DDBJ whole genome shotgun (WGS) entry which is preliminary data.</text>
</comment>